<keyword evidence="3" id="KW-0677">Repeat</keyword>
<dbReference type="PANTHER" id="PTHR13720">
    <property type="entry name" value="WD-40 REPEAT PROTEIN"/>
    <property type="match status" value="1"/>
</dbReference>
<reference evidence="8 9" key="1">
    <citation type="journal article" date="2018" name="Sci. Rep.">
        <title>Raphidocelis subcapitata (=Pseudokirchneriella subcapitata) provides an insight into genome evolution and environmental adaptations in the Sphaeropleales.</title>
        <authorList>
            <person name="Suzuki S."/>
            <person name="Yamaguchi H."/>
            <person name="Nakajima N."/>
            <person name="Kawachi M."/>
        </authorList>
    </citation>
    <scope>NUCLEOTIDE SEQUENCE [LARGE SCALE GENOMIC DNA]</scope>
    <source>
        <strain evidence="8 9">NIES-35</strain>
    </source>
</reference>
<dbReference type="InterPro" id="IPR015943">
    <property type="entry name" value="WD40/YVTN_repeat-like_dom_sf"/>
</dbReference>
<proteinExistence type="predicted"/>
<evidence type="ECO:0000256" key="3">
    <source>
        <dbReference type="ARBA" id="ARBA00022737"/>
    </source>
</evidence>
<evidence type="ECO:0000313" key="8">
    <source>
        <dbReference type="EMBL" id="GBF88525.1"/>
    </source>
</evidence>
<dbReference type="Pfam" id="PF00400">
    <property type="entry name" value="WD40"/>
    <property type="match status" value="1"/>
</dbReference>
<comment type="subcellular location">
    <subcellularLocation>
        <location evidence="1">Cell projection</location>
        <location evidence="1">Cilium</location>
    </subcellularLocation>
</comment>
<dbReference type="SMART" id="SM00320">
    <property type="entry name" value="WD40"/>
    <property type="match status" value="8"/>
</dbReference>
<dbReference type="InterPro" id="IPR036322">
    <property type="entry name" value="WD40_repeat_dom_sf"/>
</dbReference>
<dbReference type="EMBL" id="BDRX01000005">
    <property type="protein sequence ID" value="GBF88525.1"/>
    <property type="molecule type" value="Genomic_DNA"/>
</dbReference>
<evidence type="ECO:0000256" key="5">
    <source>
        <dbReference type="ARBA" id="ARBA00040994"/>
    </source>
</evidence>
<dbReference type="PANTHER" id="PTHR13720:SF13">
    <property type="entry name" value="CILIA- AND FLAGELLA-ASSOCIATED PROTEIN 251"/>
    <property type="match status" value="1"/>
</dbReference>
<dbReference type="SUPFAM" id="SSF50978">
    <property type="entry name" value="WD40 repeat-like"/>
    <property type="match status" value="1"/>
</dbReference>
<dbReference type="SUPFAM" id="SSF50998">
    <property type="entry name" value="Quinoprotein alcohol dehydrogenase-like"/>
    <property type="match status" value="1"/>
</dbReference>
<keyword evidence="4" id="KW-0966">Cell projection</keyword>
<dbReference type="InterPro" id="IPR011047">
    <property type="entry name" value="Quinoprotein_ADH-like_sf"/>
</dbReference>
<gene>
    <name evidence="8" type="ORF">Rsub_01240</name>
</gene>
<evidence type="ECO:0000256" key="6">
    <source>
        <dbReference type="PROSITE-ProRule" id="PRU00221"/>
    </source>
</evidence>
<evidence type="ECO:0000256" key="4">
    <source>
        <dbReference type="ARBA" id="ARBA00023273"/>
    </source>
</evidence>
<organism evidence="8 9">
    <name type="scientific">Raphidocelis subcapitata</name>
    <dbReference type="NCBI Taxonomy" id="307507"/>
    <lineage>
        <taxon>Eukaryota</taxon>
        <taxon>Viridiplantae</taxon>
        <taxon>Chlorophyta</taxon>
        <taxon>core chlorophytes</taxon>
        <taxon>Chlorophyceae</taxon>
        <taxon>CS clade</taxon>
        <taxon>Sphaeropleales</taxon>
        <taxon>Selenastraceae</taxon>
        <taxon>Raphidocelis</taxon>
    </lineage>
</organism>
<protein>
    <recommendedName>
        <fullName evidence="5">Cilia- and flagella-associated protein 251</fullName>
    </recommendedName>
</protein>
<accession>A0A2V0NUM4</accession>
<keyword evidence="9" id="KW-1185">Reference proteome</keyword>
<dbReference type="STRING" id="307507.A0A2V0NUM4"/>
<dbReference type="PROSITE" id="PS50082">
    <property type="entry name" value="WD_REPEATS_2"/>
    <property type="match status" value="1"/>
</dbReference>
<sequence>MEALVLGHVFGMSPGAGAVSLAGRGGEPCAAYAAEHTIVVHDAAARRQAFLQGHRNAVTCLEAPPDRSFLVSADAGPGSLLVAWDPASAQPLWSVRAPHEGGVAAMALSGDGRLLATLSAPQLAGSDGGATAQQELTIWQLPDAGRPLQQAGGEGGDEPCAQRVASSPVPGHEPQRCVRFNPEDATELVTNGARRVYFWRAPRDGQAEAAAPAGRGGGGGGGEGPPLLSYYSPPLVATDFRQAVGDFLASVFVPGSTQALTSTADGDVVVWDEQGQAAPIGTRASDRRAVKIMRLHEKGIPFLGSIGGFVVTGGADGLVRFYDGLLRLCAWFEELRAGPIVGASFSTAGEAAPQASTKLNRFHSPDFVVATAHGKLVAVSAATFDGPDVPASMLLLPGGGHSTLAASTADTDDGGGGPSGSGRSALAGQLLVQTACPDAVDIAAHPSRPEAFVLGASGVLQRWDLGNNLETAGSASCAASRHLPAECRGACALAAARDASFVAVGFEGGHVAVLEGESLEEVAVMRNTSQPIQRLAASSNGQLIAAVDAGRGVQLMALLPRRGTSLLAWEFVGKARAHEGPIVALVFGESPAGQTRLFSLGGDGRLAEWQLASLAPGGGLRLVGLHDVAPPGAGMSTAMCFAPPMPYWARSSTETLLLIADDGYKVRAYNPDSRTARATFLGPTHGGPIARLLPFRSVASGGSWLAYATADQVVGLIAWPLVGDPELSMGVIAHPGRVAAVAVSFNGRKLLTAGEGGVVNAWSVDTSSLEAHATALASAAARASAAIADAAGAGGDGSGCAAATAAHLAGADTAATGADMARWEALVGDAALVDELRDLFTLVELREAEARAAAAAEAEEGPLGGAPPGTLPALTGHVPASALPELMRAAGFYPSGAEVEALVAHVRFLAGLVAEERPPAAAAAPGAPAATAGPAPAAGSAAAAAEAVDFGTFLALLVNHRPVRDDVTQEKINAAFAALAAAAGGGAGGALEGRVLLDALQRGGDAVGAAELQRILEVLTGGAALPETVTPLSFTADVLGLGSGADAAGAGAGAGAWV</sequence>
<evidence type="ECO:0000256" key="1">
    <source>
        <dbReference type="ARBA" id="ARBA00004138"/>
    </source>
</evidence>
<dbReference type="InParanoid" id="A0A2V0NUM4"/>
<dbReference type="InterPro" id="IPR050630">
    <property type="entry name" value="WD_repeat_EMAP"/>
</dbReference>
<feature type="region of interest" description="Disordered" evidence="7">
    <location>
        <begin position="146"/>
        <end position="179"/>
    </location>
</feature>
<dbReference type="AlphaFoldDB" id="A0A2V0NUM4"/>
<evidence type="ECO:0000256" key="2">
    <source>
        <dbReference type="ARBA" id="ARBA00022574"/>
    </source>
</evidence>
<keyword evidence="2 6" id="KW-0853">WD repeat</keyword>
<dbReference type="Gene3D" id="2.130.10.10">
    <property type="entry name" value="YVTN repeat-like/Quinoprotein amine dehydrogenase"/>
    <property type="match status" value="3"/>
</dbReference>
<feature type="repeat" description="WD" evidence="6">
    <location>
        <begin position="731"/>
        <end position="772"/>
    </location>
</feature>
<evidence type="ECO:0000313" key="9">
    <source>
        <dbReference type="Proteomes" id="UP000247498"/>
    </source>
</evidence>
<dbReference type="Proteomes" id="UP000247498">
    <property type="component" value="Unassembled WGS sequence"/>
</dbReference>
<dbReference type="InterPro" id="IPR001680">
    <property type="entry name" value="WD40_rpt"/>
</dbReference>
<evidence type="ECO:0000256" key="7">
    <source>
        <dbReference type="SAM" id="MobiDB-lite"/>
    </source>
</evidence>
<dbReference type="OrthoDB" id="4899631at2759"/>
<name>A0A2V0NUM4_9CHLO</name>
<dbReference type="GO" id="GO:0031514">
    <property type="term" value="C:motile cilium"/>
    <property type="evidence" value="ECO:0007669"/>
    <property type="project" value="TreeGrafter"/>
</dbReference>
<comment type="caution">
    <text evidence="8">The sequence shown here is derived from an EMBL/GenBank/DDBJ whole genome shotgun (WGS) entry which is preliminary data.</text>
</comment>